<evidence type="ECO:0000313" key="2">
    <source>
        <dbReference type="EMBL" id="KAJ7683310.1"/>
    </source>
</evidence>
<protein>
    <submittedName>
        <fullName evidence="2">Uncharacterized protein</fullName>
    </submittedName>
</protein>
<keyword evidence="1" id="KW-1133">Transmembrane helix</keyword>
<keyword evidence="3" id="KW-1185">Reference proteome</keyword>
<sequence>MLEAAIDSWQKQQLWDAIKYGVYCFLSFFAFTLPSFDIVSLFRSPALARPVPAVLPSPFCLSIRPSPSECHAINHPHRVPSPAFFLPSASPLRSAAPLQSIPATLARGLFAPCTVHISPADSPTHHTHPLCPVVPSSSCECRDSVHPPFPFPSPCTPPFLLALRARFVSSLPASSSSIVSPSLISPSPSILPLLDRHCFAGSSLCFSSNPPSLVPRPSSLLCPIIVLFHFLPHPPAHFPLAFYPCNPLTLPLLSPVYFSQCCVRFRRFIRLVYHLFLYPFLCILSTMHACQLESSAATDCLLPFRAPGDSH</sequence>
<feature type="non-terminal residue" evidence="2">
    <location>
        <position position="1"/>
    </location>
</feature>
<accession>A0AAD7D7L9</accession>
<organism evidence="2 3">
    <name type="scientific">Mycena rosella</name>
    <name type="common">Pink bonnet</name>
    <name type="synonym">Agaricus rosellus</name>
    <dbReference type="NCBI Taxonomy" id="1033263"/>
    <lineage>
        <taxon>Eukaryota</taxon>
        <taxon>Fungi</taxon>
        <taxon>Dikarya</taxon>
        <taxon>Basidiomycota</taxon>
        <taxon>Agaricomycotina</taxon>
        <taxon>Agaricomycetes</taxon>
        <taxon>Agaricomycetidae</taxon>
        <taxon>Agaricales</taxon>
        <taxon>Marasmiineae</taxon>
        <taxon>Mycenaceae</taxon>
        <taxon>Mycena</taxon>
    </lineage>
</organism>
<name>A0AAD7D7L9_MYCRO</name>
<dbReference type="Proteomes" id="UP001221757">
    <property type="component" value="Unassembled WGS sequence"/>
</dbReference>
<gene>
    <name evidence="2" type="ORF">B0H17DRAFT_1074259</name>
</gene>
<evidence type="ECO:0000313" key="3">
    <source>
        <dbReference type="Proteomes" id="UP001221757"/>
    </source>
</evidence>
<proteinExistence type="predicted"/>
<keyword evidence="1" id="KW-0472">Membrane</keyword>
<evidence type="ECO:0000256" key="1">
    <source>
        <dbReference type="SAM" id="Phobius"/>
    </source>
</evidence>
<dbReference type="EMBL" id="JARKIE010000109">
    <property type="protein sequence ID" value="KAJ7683310.1"/>
    <property type="molecule type" value="Genomic_DNA"/>
</dbReference>
<comment type="caution">
    <text evidence="2">The sequence shown here is derived from an EMBL/GenBank/DDBJ whole genome shotgun (WGS) entry which is preliminary data.</text>
</comment>
<reference evidence="2" key="1">
    <citation type="submission" date="2023-03" db="EMBL/GenBank/DDBJ databases">
        <title>Massive genome expansion in bonnet fungi (Mycena s.s.) driven by repeated elements and novel gene families across ecological guilds.</title>
        <authorList>
            <consortium name="Lawrence Berkeley National Laboratory"/>
            <person name="Harder C.B."/>
            <person name="Miyauchi S."/>
            <person name="Viragh M."/>
            <person name="Kuo A."/>
            <person name="Thoen E."/>
            <person name="Andreopoulos B."/>
            <person name="Lu D."/>
            <person name="Skrede I."/>
            <person name="Drula E."/>
            <person name="Henrissat B."/>
            <person name="Morin E."/>
            <person name="Kohler A."/>
            <person name="Barry K."/>
            <person name="LaButti K."/>
            <person name="Morin E."/>
            <person name="Salamov A."/>
            <person name="Lipzen A."/>
            <person name="Mereny Z."/>
            <person name="Hegedus B."/>
            <person name="Baldrian P."/>
            <person name="Stursova M."/>
            <person name="Weitz H."/>
            <person name="Taylor A."/>
            <person name="Grigoriev I.V."/>
            <person name="Nagy L.G."/>
            <person name="Martin F."/>
            <person name="Kauserud H."/>
        </authorList>
    </citation>
    <scope>NUCLEOTIDE SEQUENCE</scope>
    <source>
        <strain evidence="2">CBHHK067</strain>
    </source>
</reference>
<keyword evidence="1" id="KW-0812">Transmembrane</keyword>
<feature type="transmembrane region" description="Helical" evidence="1">
    <location>
        <begin position="20"/>
        <end position="42"/>
    </location>
</feature>
<dbReference type="AlphaFoldDB" id="A0AAD7D7L9"/>